<gene>
    <name evidence="2" type="ORF">INP59_00895</name>
</gene>
<proteinExistence type="predicted"/>
<sequence length="463" mass="50768">MIDNHFGLHSDEPATRPVRILIESSEYWLRNNGDLAMLEVTIARLRRRWPDAQIGVLTDVPLLLRAYHPTAKGITVLSTDPWAEPTVAEDFFAALGPHIVGPIALGMVRFRVWFPQKARGLRRRLERLVRARLPSEQTVEAPVSASEAAARRPVHPGSAAAVEKASLLLVLGGGYITDSDAAQAHRVFTLIEHACDHGVPVAMVGQGLGPLDDPLLQKRAAEVMPRVDFVSLRENLRGPAILERAGVPDDRTLVTGDDAIELAYTECDTGPGTDIGVCLRLAAYAPVSEIARNTVRRVVQAVATEYSSTLVPLIIAEYRSQDRRSTLPIVRGADSVAEPPPRYTSPGQLVEQVSRCRVLVTGAYHLAVFALSRGIPVVALSSTRYYDDKFRGLEDMFGGGVTLLHLDDPALGSKLADATRASWQQADEVRGRLRARAREQIRLGHMAFEHVFALAERARVENH</sequence>
<name>A0A7M2XNT0_9NOCA</name>
<dbReference type="GO" id="GO:0016740">
    <property type="term" value="F:transferase activity"/>
    <property type="evidence" value="ECO:0007669"/>
    <property type="project" value="UniProtKB-KW"/>
</dbReference>
<evidence type="ECO:0000313" key="3">
    <source>
        <dbReference type="Proteomes" id="UP000593818"/>
    </source>
</evidence>
<keyword evidence="2" id="KW-0808">Transferase</keyword>
<dbReference type="RefSeq" id="WP_138841288.1">
    <property type="nucleotide sequence ID" value="NZ_CP040719.1"/>
</dbReference>
<dbReference type="PANTHER" id="PTHR36836">
    <property type="entry name" value="COLANIC ACID BIOSYNTHESIS PROTEIN WCAK"/>
    <property type="match status" value="1"/>
</dbReference>
<dbReference type="AlphaFoldDB" id="A0A7M2XNT0"/>
<dbReference type="Pfam" id="PF04230">
    <property type="entry name" value="PS_pyruv_trans"/>
    <property type="match status" value="1"/>
</dbReference>
<keyword evidence="3" id="KW-1185">Reference proteome</keyword>
<feature type="domain" description="Polysaccharide pyruvyl transferase" evidence="1">
    <location>
        <begin position="33"/>
        <end position="382"/>
    </location>
</feature>
<reference evidence="2 3" key="1">
    <citation type="submission" date="2020-10" db="EMBL/GenBank/DDBJ databases">
        <title>Whole genome sequence of oil-degrading bacteria Rhodococcus pyridinivorans strain 5Ap.</title>
        <authorList>
            <person name="Akhremchuk A.E."/>
            <person name="Valentovich L.N."/>
            <person name="Charniauskaya M.I."/>
            <person name="Bukliarevich H.A."/>
            <person name="Titok M.A."/>
        </authorList>
    </citation>
    <scope>NUCLEOTIDE SEQUENCE [LARGE SCALE GENOMIC DNA]</scope>
    <source>
        <strain evidence="2 3">5Ap</strain>
    </source>
</reference>
<accession>A0A7M2XNT0</accession>
<organism evidence="2 3">
    <name type="scientific">Rhodococcus pyridinivorans</name>
    <dbReference type="NCBI Taxonomy" id="103816"/>
    <lineage>
        <taxon>Bacteria</taxon>
        <taxon>Bacillati</taxon>
        <taxon>Actinomycetota</taxon>
        <taxon>Actinomycetes</taxon>
        <taxon>Mycobacteriales</taxon>
        <taxon>Nocardiaceae</taxon>
        <taxon>Rhodococcus</taxon>
    </lineage>
</organism>
<dbReference type="PANTHER" id="PTHR36836:SF1">
    <property type="entry name" value="COLANIC ACID BIOSYNTHESIS PROTEIN WCAK"/>
    <property type="match status" value="1"/>
</dbReference>
<dbReference type="InterPro" id="IPR007345">
    <property type="entry name" value="Polysacch_pyruvyl_Trfase"/>
</dbReference>
<dbReference type="Proteomes" id="UP000593818">
    <property type="component" value="Chromosome"/>
</dbReference>
<evidence type="ECO:0000313" key="2">
    <source>
        <dbReference type="EMBL" id="QOV99032.1"/>
    </source>
</evidence>
<dbReference type="EMBL" id="CP063450">
    <property type="protein sequence ID" value="QOV99032.1"/>
    <property type="molecule type" value="Genomic_DNA"/>
</dbReference>
<protein>
    <submittedName>
        <fullName evidence="2">Polysaccharide pyruvyl transferase family protein</fullName>
    </submittedName>
</protein>
<evidence type="ECO:0000259" key="1">
    <source>
        <dbReference type="Pfam" id="PF04230"/>
    </source>
</evidence>